<keyword evidence="1" id="KW-0614">Plasmid</keyword>
<dbReference type="Proteomes" id="UP000826254">
    <property type="component" value="Plasmid unnamed1"/>
</dbReference>
<dbReference type="AlphaFoldDB" id="A0A8T8WHM2"/>
<evidence type="ECO:0000313" key="2">
    <source>
        <dbReference type="Proteomes" id="UP000826254"/>
    </source>
</evidence>
<protein>
    <submittedName>
        <fullName evidence="1">Zinc ribbon domain-containing protein</fullName>
    </submittedName>
</protein>
<name>A0A8T8WHM2_9EURY</name>
<organism evidence="1 2">
    <name type="scientific">Halobaculum magnesiiphilum</name>
    <dbReference type="NCBI Taxonomy" id="1017351"/>
    <lineage>
        <taxon>Archaea</taxon>
        <taxon>Methanobacteriati</taxon>
        <taxon>Methanobacteriota</taxon>
        <taxon>Stenosarchaea group</taxon>
        <taxon>Halobacteria</taxon>
        <taxon>Halobacteriales</taxon>
        <taxon>Haloferacaceae</taxon>
        <taxon>Halobaculum</taxon>
    </lineage>
</organism>
<dbReference type="EMBL" id="CP081959">
    <property type="protein sequence ID" value="QZP39340.1"/>
    <property type="molecule type" value="Genomic_DNA"/>
</dbReference>
<reference evidence="1 2" key="1">
    <citation type="journal article" date="2021" name="Int. J. Syst. Evol. Microbiol.">
        <title>Halobaculum halophilum sp. nov. and Halobaculum salinum sp. nov., isolated from salt lake and saline soil.</title>
        <authorList>
            <person name="Cui H.L."/>
            <person name="Shi X.W."/>
            <person name="Yin X.M."/>
            <person name="Yang X.Y."/>
            <person name="Hou J."/>
            <person name="Zhu L."/>
        </authorList>
    </citation>
    <scope>NUCLEOTIDE SEQUENCE [LARGE SCALE GENOMIC DNA]</scope>
    <source>
        <strain evidence="1 2">NBRC 109044</strain>
    </source>
</reference>
<proteinExistence type="predicted"/>
<sequence>MAYCSHCGSEVGQDHHFCGDCGNPLPNCPDELRDSHYDSLSDGFLSGDEYQYLIEVLNENRQPHPDDPERQEIIDRARSSLLDFRLLAQLDTIDDRDVFGKPVAHLIRYLNDGDLTDVEQVHALGLLDLFPMLVKSLTPQLAAGLIERMISSGISVPEDGKLDVSVSVEIEPDEETLTDIRKRQEESNDISFFESWVLFLEGDLEEPQLQ</sequence>
<dbReference type="KEGG" id="hmp:K6T50_15620"/>
<evidence type="ECO:0000313" key="1">
    <source>
        <dbReference type="EMBL" id="QZP39340.1"/>
    </source>
</evidence>
<keyword evidence="2" id="KW-1185">Reference proteome</keyword>
<accession>A0A8T8WHM2</accession>
<dbReference type="GeneID" id="67179600"/>
<gene>
    <name evidence="1" type="ORF">K6T50_15620</name>
</gene>
<dbReference type="RefSeq" id="WP_222609096.1">
    <property type="nucleotide sequence ID" value="NZ_CP081959.1"/>
</dbReference>
<geneLocation type="plasmid" evidence="1 2">
    <name>unnamed1</name>
</geneLocation>